<dbReference type="Proteomes" id="UP000095210">
    <property type="component" value="Chromosome"/>
</dbReference>
<dbReference type="InterPro" id="IPR036388">
    <property type="entry name" value="WH-like_DNA-bd_sf"/>
</dbReference>
<evidence type="ECO:0000313" key="1">
    <source>
        <dbReference type="EMBL" id="AOS63402.1"/>
    </source>
</evidence>
<name>A0AAC9HPU1_9PSEU</name>
<gene>
    <name evidence="1" type="ORF">TL08_12940</name>
</gene>
<protein>
    <recommendedName>
        <fullName evidence="3">Transcriptional regulator</fullName>
    </recommendedName>
</protein>
<dbReference type="EMBL" id="CP014859">
    <property type="protein sequence ID" value="AOS63402.1"/>
    <property type="molecule type" value="Genomic_DNA"/>
</dbReference>
<dbReference type="KEGG" id="ahm:TL08_12940"/>
<keyword evidence="2" id="KW-1185">Reference proteome</keyword>
<dbReference type="SUPFAM" id="SSF46785">
    <property type="entry name" value="Winged helix' DNA-binding domain"/>
    <property type="match status" value="1"/>
</dbReference>
<dbReference type="Gene3D" id="1.10.10.10">
    <property type="entry name" value="Winged helix-like DNA-binding domain superfamily/Winged helix DNA-binding domain"/>
    <property type="match status" value="1"/>
</dbReference>
<evidence type="ECO:0000313" key="2">
    <source>
        <dbReference type="Proteomes" id="UP000095210"/>
    </source>
</evidence>
<dbReference type="RefSeq" id="WP_069849157.1">
    <property type="nucleotide sequence ID" value="NZ_CP014859.1"/>
</dbReference>
<sequence length="165" mass="18186">MPRIHPSIPTRPAPTEQVPVILRASPGANEPWLVWEALLAAAQRWTVRPAEALRHAHGISVYDYRLLRLLARAPHPMRKAIVTTALDLPPRSLDHSVTRLAERGFLLVRGARTDRRLVLTPAGTQFLIEVVATLRSVTDTAVGADTALRPSERAALVALLARLRT</sequence>
<dbReference type="AlphaFoldDB" id="A0AAC9HPU1"/>
<organism evidence="1 2">
    <name type="scientific">Actinoalloteichus hymeniacidonis</name>
    <dbReference type="NCBI Taxonomy" id="340345"/>
    <lineage>
        <taxon>Bacteria</taxon>
        <taxon>Bacillati</taxon>
        <taxon>Actinomycetota</taxon>
        <taxon>Actinomycetes</taxon>
        <taxon>Pseudonocardiales</taxon>
        <taxon>Pseudonocardiaceae</taxon>
        <taxon>Actinoalloteichus</taxon>
    </lineage>
</organism>
<reference evidence="2" key="1">
    <citation type="submission" date="2016-03" db="EMBL/GenBank/DDBJ databases">
        <title>Complete genome sequence of the type strain Actinoalloteichus hymeniacidonis DSM 45092.</title>
        <authorList>
            <person name="Schaffert L."/>
            <person name="Albersmeier A."/>
            <person name="Winkler A."/>
            <person name="Kalinowski J."/>
            <person name="Zotchev S."/>
            <person name="Ruckert C."/>
        </authorList>
    </citation>
    <scope>NUCLEOTIDE SEQUENCE [LARGE SCALE GENOMIC DNA]</scope>
    <source>
        <strain evidence="2">HPA177(T) (DSM 45092(T))</strain>
    </source>
</reference>
<proteinExistence type="predicted"/>
<accession>A0AAC9HPU1</accession>
<dbReference type="InterPro" id="IPR036390">
    <property type="entry name" value="WH_DNA-bd_sf"/>
</dbReference>
<evidence type="ECO:0008006" key="3">
    <source>
        <dbReference type="Google" id="ProtNLM"/>
    </source>
</evidence>